<protein>
    <submittedName>
        <fullName evidence="1">Uncharacterized protein</fullName>
    </submittedName>
</protein>
<accession>A0A7W7IAN5</accession>
<reference evidence="1 2" key="1">
    <citation type="submission" date="2020-08" db="EMBL/GenBank/DDBJ databases">
        <title>Sequencing the genomes of 1000 actinobacteria strains.</title>
        <authorList>
            <person name="Klenk H.-P."/>
        </authorList>
    </citation>
    <scope>NUCLEOTIDE SEQUENCE [LARGE SCALE GENOMIC DNA]</scope>
    <source>
        <strain evidence="1 2">DSM 44772</strain>
    </source>
</reference>
<dbReference type="EMBL" id="JACHMV010000001">
    <property type="protein sequence ID" value="MBB4773627.1"/>
    <property type="molecule type" value="Genomic_DNA"/>
</dbReference>
<gene>
    <name evidence="1" type="ORF">F4557_002045</name>
</gene>
<organism evidence="1 2">
    <name type="scientific">Actinomadura livida</name>
    <dbReference type="NCBI Taxonomy" id="79909"/>
    <lineage>
        <taxon>Bacteria</taxon>
        <taxon>Bacillati</taxon>
        <taxon>Actinomycetota</taxon>
        <taxon>Actinomycetes</taxon>
        <taxon>Streptosporangiales</taxon>
        <taxon>Thermomonosporaceae</taxon>
        <taxon>Actinomadura</taxon>
    </lineage>
</organism>
<dbReference type="RefSeq" id="WP_184881851.1">
    <property type="nucleotide sequence ID" value="NZ_BAAAHD010000023.1"/>
</dbReference>
<dbReference type="AlphaFoldDB" id="A0A7W7IAN5"/>
<evidence type="ECO:0000313" key="2">
    <source>
        <dbReference type="Proteomes" id="UP000549343"/>
    </source>
</evidence>
<dbReference type="Proteomes" id="UP000549343">
    <property type="component" value="Unassembled WGS sequence"/>
</dbReference>
<comment type="caution">
    <text evidence="1">The sequence shown here is derived from an EMBL/GenBank/DDBJ whole genome shotgun (WGS) entry which is preliminary data.</text>
</comment>
<evidence type="ECO:0000313" key="1">
    <source>
        <dbReference type="EMBL" id="MBB4773627.1"/>
    </source>
</evidence>
<proteinExistence type="predicted"/>
<name>A0A7W7IAN5_9ACTN</name>
<sequence>MALGESWRSGALALVDALEARGLVAEVWGHGAVRVRNPAGEPDTDDPQGQVFAPGLRQEVLCRPREGVLWWLWVWSGPTPSSPVELEPLCPVADTATAADRIARVLAVPFAGPSSASVSSGGCG</sequence>